<comment type="caution">
    <text evidence="1">The sequence shown here is derived from an EMBL/GenBank/DDBJ whole genome shotgun (WGS) entry which is preliminary data.</text>
</comment>
<reference evidence="1" key="1">
    <citation type="journal article" date="2019" name="Sci. Rep.">
        <title>Draft genome of Tanacetum cinerariifolium, the natural source of mosquito coil.</title>
        <authorList>
            <person name="Yamashiro T."/>
            <person name="Shiraishi A."/>
            <person name="Satake H."/>
            <person name="Nakayama K."/>
        </authorList>
    </citation>
    <scope>NUCLEOTIDE SEQUENCE</scope>
</reference>
<dbReference type="GO" id="GO:0003964">
    <property type="term" value="F:RNA-directed DNA polymerase activity"/>
    <property type="evidence" value="ECO:0007669"/>
    <property type="project" value="UniProtKB-KW"/>
</dbReference>
<feature type="non-terminal residue" evidence="1">
    <location>
        <position position="186"/>
    </location>
</feature>
<organism evidence="1">
    <name type="scientific">Tanacetum cinerariifolium</name>
    <name type="common">Dalmatian daisy</name>
    <name type="synonym">Chrysanthemum cinerariifolium</name>
    <dbReference type="NCBI Taxonomy" id="118510"/>
    <lineage>
        <taxon>Eukaryota</taxon>
        <taxon>Viridiplantae</taxon>
        <taxon>Streptophyta</taxon>
        <taxon>Embryophyta</taxon>
        <taxon>Tracheophyta</taxon>
        <taxon>Spermatophyta</taxon>
        <taxon>Magnoliopsida</taxon>
        <taxon>eudicotyledons</taxon>
        <taxon>Gunneridae</taxon>
        <taxon>Pentapetalae</taxon>
        <taxon>asterids</taxon>
        <taxon>campanulids</taxon>
        <taxon>Asterales</taxon>
        <taxon>Asteraceae</taxon>
        <taxon>Asteroideae</taxon>
        <taxon>Anthemideae</taxon>
        <taxon>Anthemidinae</taxon>
        <taxon>Tanacetum</taxon>
    </lineage>
</organism>
<gene>
    <name evidence="1" type="ORF">Tci_609247</name>
</gene>
<proteinExistence type="predicted"/>
<sequence length="186" mass="21263">MKRNKDDLLMFCHVDKGSVKTLKEAIEVFGSVLGLKPNYDKSTIIFGSIKKEDRQDILDCVTFKTEKLLIRVLINSGKEDVIVWKAKNGKESLLKQLTMICEINWRLFRDEKRSLEVLLKCFEDVIRMRLMSLRVKNSEDMTLIHTITMVETLYLGVELDISLGPDSCSDGLGRVWLLLGSSCLCT</sequence>
<name>A0A699JHN9_TANCI</name>
<dbReference type="AlphaFoldDB" id="A0A699JHN9"/>
<protein>
    <submittedName>
        <fullName evidence="1">RNA-directed DNA polymerase, eukaryota, reverse transcriptase zinc-binding domain protein</fullName>
    </submittedName>
</protein>
<keyword evidence="1" id="KW-0695">RNA-directed DNA polymerase</keyword>
<accession>A0A699JHN9</accession>
<keyword evidence="1" id="KW-0548">Nucleotidyltransferase</keyword>
<dbReference type="EMBL" id="BKCJ010412861">
    <property type="protein sequence ID" value="GFA37275.1"/>
    <property type="molecule type" value="Genomic_DNA"/>
</dbReference>
<evidence type="ECO:0000313" key="1">
    <source>
        <dbReference type="EMBL" id="GFA37275.1"/>
    </source>
</evidence>
<keyword evidence="1" id="KW-0808">Transferase</keyword>